<sequence>MNANRDLTSAAPTWLIVFAWLYLVGQLSFATPVPPCPADCECSADRSGLQKATCTDARWKEMAYPNIHVLAMKRSSDEDMECSIPEDISLLFPQLNFISLKNCSLTYVPANSFRHLKWLQEVDLSRNSIRKLSHSLFAANTKLRYVNVEGNPLDLSSHPLFASATIWEVNLAACDLDRLPASTFQGLPNLRYLSLADNRLRTIAQNSLPSGLKRLDLSGNEILNVPLSELSRLKGLKEIDLSHNPLNCTCQLMRFYLGFGGKGAVLRKQIRCAMPVQYVGRSLLDLPQDSLCEHEQRLTASNQIWLNDGYLMDEPADDDFLFDVKLDRVVGVEGKHHSRRSINRRAKDDATVEGSGDWGMNFEGSGADLVGDDEASTTVLPQSKESAPLSAVPSESSSEPSSESHSTLPSTDNHDPGQPTTGFGTNATESIVTTSADAAGSTIRQPESTELPRIEDVTTISSDSTSRVDSTSALVENASNSTSTSSENSTAKVEDPLIQATVAGITTSTDVPSSTMAEVENKITTDSKIIRGEREEMPPHEGTAEKVADEQKERTSTAAVIETSQTNVGDAGNQSTAAEPIQGQMPKNETMKSAATDTPYVIPSLLIVAVVLVCAAIYFGQQNCRSKSWSCGDTKANGPTELQDVSLLRPEAQRLHSDLYSKKYEAEGQNAQTEKLMNGDGGGGGGGEKEESNGSLPASQQSLASDNVPPVKKSTTRVTTNYDSLPKTPIIIQKS</sequence>
<feature type="compositionally biased region" description="Polar residues" evidence="4">
    <location>
        <begin position="693"/>
        <end position="705"/>
    </location>
</feature>
<evidence type="ECO:0000256" key="2">
    <source>
        <dbReference type="ARBA" id="ARBA00022729"/>
    </source>
</evidence>
<evidence type="ECO:0000259" key="7">
    <source>
        <dbReference type="SMART" id="SM00082"/>
    </source>
</evidence>
<keyword evidence="2 6" id="KW-0732">Signal</keyword>
<protein>
    <recommendedName>
        <fullName evidence="7">LRRCT domain-containing protein</fullName>
    </recommendedName>
</protein>
<feature type="region of interest" description="Disordered" evidence="4">
    <location>
        <begin position="664"/>
        <end position="735"/>
    </location>
</feature>
<feature type="chain" id="PRO_5043038478" description="LRRCT domain-containing protein" evidence="6">
    <location>
        <begin position="31"/>
        <end position="735"/>
    </location>
</feature>
<keyword evidence="3" id="KW-0677">Repeat</keyword>
<dbReference type="PROSITE" id="PS51450">
    <property type="entry name" value="LRR"/>
    <property type="match status" value="1"/>
</dbReference>
<dbReference type="InterPro" id="IPR003591">
    <property type="entry name" value="Leu-rich_rpt_typical-subtyp"/>
</dbReference>
<feature type="region of interest" description="Disordered" evidence="4">
    <location>
        <begin position="333"/>
        <end position="426"/>
    </location>
</feature>
<feature type="region of interest" description="Disordered" evidence="4">
    <location>
        <begin position="459"/>
        <end position="493"/>
    </location>
</feature>
<keyword evidence="5" id="KW-1133">Transmembrane helix</keyword>
<keyword evidence="1" id="KW-0433">Leucine-rich repeat</keyword>
<reference evidence="8 9" key="1">
    <citation type="submission" date="2024-03" db="EMBL/GenBank/DDBJ databases">
        <title>Adaptation during the transition from Ophiocordyceps entomopathogen to insect associate is accompanied by gene loss and intensified selection.</title>
        <authorList>
            <person name="Ward C.M."/>
            <person name="Onetto C.A."/>
            <person name="Borneman A.R."/>
        </authorList>
    </citation>
    <scope>NUCLEOTIDE SEQUENCE [LARGE SCALE GENOMIC DNA]</scope>
    <source>
        <strain evidence="8">AWRI1</strain>
        <tissue evidence="8">Single Adult Female</tissue>
    </source>
</reference>
<keyword evidence="5" id="KW-0472">Membrane</keyword>
<feature type="domain" description="LRRCT" evidence="7">
    <location>
        <begin position="244"/>
        <end position="293"/>
    </location>
</feature>
<accession>A0AAN9T4K1</accession>
<feature type="compositionally biased region" description="Low complexity" evidence="4">
    <location>
        <begin position="459"/>
        <end position="491"/>
    </location>
</feature>
<feature type="compositionally biased region" description="Polar residues" evidence="4">
    <location>
        <begin position="435"/>
        <end position="448"/>
    </location>
</feature>
<dbReference type="Gene3D" id="3.80.10.10">
    <property type="entry name" value="Ribonuclease Inhibitor"/>
    <property type="match status" value="2"/>
</dbReference>
<dbReference type="PANTHER" id="PTHR24366">
    <property type="entry name" value="IG(IMMUNOGLOBULIN) AND LRR(LEUCINE RICH REPEAT) DOMAINS"/>
    <property type="match status" value="1"/>
</dbReference>
<dbReference type="AlphaFoldDB" id="A0AAN9T4K1"/>
<dbReference type="SMART" id="SM00082">
    <property type="entry name" value="LRRCT"/>
    <property type="match status" value="1"/>
</dbReference>
<evidence type="ECO:0000313" key="8">
    <source>
        <dbReference type="EMBL" id="KAK7573465.1"/>
    </source>
</evidence>
<dbReference type="SUPFAM" id="SSF52058">
    <property type="entry name" value="L domain-like"/>
    <property type="match status" value="1"/>
</dbReference>
<dbReference type="Proteomes" id="UP001367676">
    <property type="component" value="Unassembled WGS sequence"/>
</dbReference>
<keyword evidence="9" id="KW-1185">Reference proteome</keyword>
<keyword evidence="5" id="KW-0812">Transmembrane</keyword>
<feature type="compositionally biased region" description="Low complexity" evidence="4">
    <location>
        <begin position="385"/>
        <end position="411"/>
    </location>
</feature>
<dbReference type="Pfam" id="PF00560">
    <property type="entry name" value="LRR_1"/>
    <property type="match status" value="1"/>
</dbReference>
<dbReference type="InterPro" id="IPR032675">
    <property type="entry name" value="LRR_dom_sf"/>
</dbReference>
<evidence type="ECO:0000256" key="4">
    <source>
        <dbReference type="SAM" id="MobiDB-lite"/>
    </source>
</evidence>
<dbReference type="SMART" id="SM00369">
    <property type="entry name" value="LRR_TYP"/>
    <property type="match status" value="3"/>
</dbReference>
<feature type="signal peptide" evidence="6">
    <location>
        <begin position="1"/>
        <end position="30"/>
    </location>
</feature>
<comment type="caution">
    <text evidence="8">The sequence shown here is derived from an EMBL/GenBank/DDBJ whole genome shotgun (WGS) entry which is preliminary data.</text>
</comment>
<evidence type="ECO:0000256" key="3">
    <source>
        <dbReference type="ARBA" id="ARBA00022737"/>
    </source>
</evidence>
<feature type="transmembrane region" description="Helical" evidence="5">
    <location>
        <begin position="600"/>
        <end position="620"/>
    </location>
</feature>
<proteinExistence type="predicted"/>
<dbReference type="InterPro" id="IPR001611">
    <property type="entry name" value="Leu-rich_rpt"/>
</dbReference>
<gene>
    <name evidence="8" type="ORF">V9T40_010656</name>
</gene>
<evidence type="ECO:0000256" key="5">
    <source>
        <dbReference type="SAM" id="Phobius"/>
    </source>
</evidence>
<dbReference type="GO" id="GO:0071944">
    <property type="term" value="C:cell periphery"/>
    <property type="evidence" value="ECO:0007669"/>
    <property type="project" value="UniProtKB-ARBA"/>
</dbReference>
<name>A0AAN9T4K1_9HEMI</name>
<dbReference type="EMBL" id="JBBCAQ010000037">
    <property type="protein sequence ID" value="KAK7573465.1"/>
    <property type="molecule type" value="Genomic_DNA"/>
</dbReference>
<dbReference type="Pfam" id="PF13855">
    <property type="entry name" value="LRR_8"/>
    <property type="match status" value="2"/>
</dbReference>
<dbReference type="PANTHER" id="PTHR24366:SF170">
    <property type="entry name" value="RE50361P"/>
    <property type="match status" value="1"/>
</dbReference>
<organism evidence="8 9">
    <name type="scientific">Parthenolecanium corni</name>
    <dbReference type="NCBI Taxonomy" id="536013"/>
    <lineage>
        <taxon>Eukaryota</taxon>
        <taxon>Metazoa</taxon>
        <taxon>Ecdysozoa</taxon>
        <taxon>Arthropoda</taxon>
        <taxon>Hexapoda</taxon>
        <taxon>Insecta</taxon>
        <taxon>Pterygota</taxon>
        <taxon>Neoptera</taxon>
        <taxon>Paraneoptera</taxon>
        <taxon>Hemiptera</taxon>
        <taxon>Sternorrhyncha</taxon>
        <taxon>Coccoidea</taxon>
        <taxon>Coccidae</taxon>
        <taxon>Parthenolecanium</taxon>
    </lineage>
</organism>
<evidence type="ECO:0000256" key="1">
    <source>
        <dbReference type="ARBA" id="ARBA00022614"/>
    </source>
</evidence>
<evidence type="ECO:0000313" key="9">
    <source>
        <dbReference type="Proteomes" id="UP001367676"/>
    </source>
</evidence>
<feature type="region of interest" description="Disordered" evidence="4">
    <location>
        <begin position="435"/>
        <end position="454"/>
    </location>
</feature>
<evidence type="ECO:0000256" key="6">
    <source>
        <dbReference type="SAM" id="SignalP"/>
    </source>
</evidence>
<dbReference type="InterPro" id="IPR000483">
    <property type="entry name" value="Cys-rich_flank_reg_C"/>
</dbReference>